<feature type="signal peptide" evidence="1">
    <location>
        <begin position="1"/>
        <end position="32"/>
    </location>
</feature>
<feature type="chain" id="PRO_5008747061" description="SH3 domain-containing protein" evidence="1">
    <location>
        <begin position="33"/>
        <end position="133"/>
    </location>
</feature>
<gene>
    <name evidence="2" type="ORF">GA0070606_0668</name>
</gene>
<reference evidence="3" key="1">
    <citation type="submission" date="2016-06" db="EMBL/GenBank/DDBJ databases">
        <authorList>
            <person name="Varghese N."/>
            <person name="Submissions Spin"/>
        </authorList>
    </citation>
    <scope>NUCLEOTIDE SEQUENCE [LARGE SCALE GENOMIC DNA]</scope>
    <source>
        <strain evidence="3">DSM 43903</strain>
    </source>
</reference>
<evidence type="ECO:0008006" key="4">
    <source>
        <dbReference type="Google" id="ProtNLM"/>
    </source>
</evidence>
<name>A0A1C6TTX7_9ACTN</name>
<dbReference type="EMBL" id="FMHZ01000002">
    <property type="protein sequence ID" value="SCL45245.1"/>
    <property type="molecule type" value="Genomic_DNA"/>
</dbReference>
<organism evidence="2 3">
    <name type="scientific">Micromonospora citrea</name>
    <dbReference type="NCBI Taxonomy" id="47855"/>
    <lineage>
        <taxon>Bacteria</taxon>
        <taxon>Bacillati</taxon>
        <taxon>Actinomycetota</taxon>
        <taxon>Actinomycetes</taxon>
        <taxon>Micromonosporales</taxon>
        <taxon>Micromonosporaceae</taxon>
        <taxon>Micromonospora</taxon>
    </lineage>
</organism>
<protein>
    <recommendedName>
        <fullName evidence="4">SH3 domain-containing protein</fullName>
    </recommendedName>
</protein>
<evidence type="ECO:0000313" key="2">
    <source>
        <dbReference type="EMBL" id="SCL45245.1"/>
    </source>
</evidence>
<keyword evidence="3" id="KW-1185">Reference proteome</keyword>
<accession>A0A1C6TTX7</accession>
<evidence type="ECO:0000313" key="3">
    <source>
        <dbReference type="Proteomes" id="UP000199001"/>
    </source>
</evidence>
<evidence type="ECO:0000256" key="1">
    <source>
        <dbReference type="SAM" id="SignalP"/>
    </source>
</evidence>
<dbReference type="OrthoDB" id="3482173at2"/>
<dbReference type="Proteomes" id="UP000199001">
    <property type="component" value="Unassembled WGS sequence"/>
</dbReference>
<dbReference type="AlphaFoldDB" id="A0A1C6TTX7"/>
<keyword evidence="1" id="KW-0732">Signal</keyword>
<proteinExistence type="predicted"/>
<dbReference type="RefSeq" id="WP_141721568.1">
    <property type="nucleotide sequence ID" value="NZ_FMHZ01000002.1"/>
</dbReference>
<sequence length="133" mass="14429">MKKAAKKRLAAAGGALALAFAGILPVAVPASAAVEPIPSATVDGRDAETMDFGTMASCANWTPHMRRVIVGSAKVHSSYYGSSPVVATWKSKTLFRIDKRCVNNHGNVWWHSDCCTGVKGWIWNDYTEFAHYN</sequence>